<dbReference type="Pfam" id="PF01565">
    <property type="entry name" value="FAD_binding_4"/>
    <property type="match status" value="1"/>
</dbReference>
<dbReference type="InterPro" id="IPR016166">
    <property type="entry name" value="FAD-bd_PCMH"/>
</dbReference>
<dbReference type="InterPro" id="IPR016169">
    <property type="entry name" value="FAD-bd_PCMH_sub2"/>
</dbReference>
<sequence>MRTLVKPESVADARTALLDTSGTVAIAGAGTAADWAGRLGAVDTVLDATGLTGIVTHNPGDMTVSVRAGTPLRALQSELAPHRQHLSFDAARIDAGATVGGLVATGDAGPSALVHGTLRDLVIGTTVLLSDGSVARSGGHVIKNVAGFDLAKLLHGSYGTLGMLTEVVLRLHPVPSAVGTVVVECPLAEGARLAGEVLASQLEPTAVEWLSSGRLLVRIDSTEEALAARLDRLRALIGGTVADDRRPRPESDGSGAAAVTSGDHVAGGPDPGAPAGGTAPWAEHAALTRGTAGEAVLRIGVRPTLLPGLLETLPVGAVAAGLGTGVATVSVPVGAVVAAHAAVHAAGGTSVLRTRPVSGLDVPAWGPPPSALAVLRAVKKQFDPGSRFGPGRFDPWEM</sequence>
<proteinExistence type="predicted"/>
<reference evidence="5 6" key="1">
    <citation type="journal article" date="2019" name="Int. J. Syst. Evol. Microbiol.">
        <title>The Global Catalogue of Microorganisms (GCM) 10K type strain sequencing project: providing services to taxonomists for standard genome sequencing and annotation.</title>
        <authorList>
            <consortium name="The Broad Institute Genomics Platform"/>
            <consortium name="The Broad Institute Genome Sequencing Center for Infectious Disease"/>
            <person name="Wu L."/>
            <person name="Ma J."/>
        </authorList>
    </citation>
    <scope>NUCLEOTIDE SEQUENCE [LARGE SCALE GENOMIC DNA]</scope>
    <source>
        <strain evidence="5 6">JCM 16009</strain>
    </source>
</reference>
<dbReference type="PANTHER" id="PTHR11748">
    <property type="entry name" value="D-LACTATE DEHYDROGENASE"/>
    <property type="match status" value="1"/>
</dbReference>
<dbReference type="Proteomes" id="UP001500449">
    <property type="component" value="Unassembled WGS sequence"/>
</dbReference>
<dbReference type="PANTHER" id="PTHR11748:SF103">
    <property type="entry name" value="GLYCOLATE OXIDASE SUBUNIT GLCE"/>
    <property type="match status" value="1"/>
</dbReference>
<feature type="domain" description="FAD-binding PCMH-type" evidence="4">
    <location>
        <begin position="1"/>
        <end position="174"/>
    </location>
</feature>
<keyword evidence="2" id="KW-0274">FAD</keyword>
<evidence type="ECO:0000256" key="1">
    <source>
        <dbReference type="ARBA" id="ARBA00022630"/>
    </source>
</evidence>
<dbReference type="SUPFAM" id="SSF55103">
    <property type="entry name" value="FAD-linked oxidases, C-terminal domain"/>
    <property type="match status" value="1"/>
</dbReference>
<dbReference type="InterPro" id="IPR036318">
    <property type="entry name" value="FAD-bd_PCMH-like_sf"/>
</dbReference>
<evidence type="ECO:0000313" key="5">
    <source>
        <dbReference type="EMBL" id="GAA1874609.1"/>
    </source>
</evidence>
<dbReference type="SUPFAM" id="SSF56176">
    <property type="entry name" value="FAD-binding/transporter-associated domain-like"/>
    <property type="match status" value="1"/>
</dbReference>
<organism evidence="5 6">
    <name type="scientific">Pseudonocardia ailaonensis</name>
    <dbReference type="NCBI Taxonomy" id="367279"/>
    <lineage>
        <taxon>Bacteria</taxon>
        <taxon>Bacillati</taxon>
        <taxon>Actinomycetota</taxon>
        <taxon>Actinomycetes</taxon>
        <taxon>Pseudonocardiales</taxon>
        <taxon>Pseudonocardiaceae</taxon>
        <taxon>Pseudonocardia</taxon>
    </lineage>
</organism>
<comment type="caution">
    <text evidence="5">The sequence shown here is derived from an EMBL/GenBank/DDBJ whole genome shotgun (WGS) entry which is preliminary data.</text>
</comment>
<keyword evidence="6" id="KW-1185">Reference proteome</keyword>
<accession>A0ABN2NLL9</accession>
<protein>
    <recommendedName>
        <fullName evidence="4">FAD-binding PCMH-type domain-containing protein</fullName>
    </recommendedName>
</protein>
<keyword evidence="1" id="KW-0285">Flavoprotein</keyword>
<name>A0ABN2NLL9_9PSEU</name>
<evidence type="ECO:0000313" key="6">
    <source>
        <dbReference type="Proteomes" id="UP001500449"/>
    </source>
</evidence>
<gene>
    <name evidence="5" type="ORF">GCM10009836_64650</name>
</gene>
<feature type="compositionally biased region" description="Basic and acidic residues" evidence="3">
    <location>
        <begin position="242"/>
        <end position="251"/>
    </location>
</feature>
<dbReference type="EMBL" id="BAAAQK010000027">
    <property type="protein sequence ID" value="GAA1874609.1"/>
    <property type="molecule type" value="Genomic_DNA"/>
</dbReference>
<dbReference type="InterPro" id="IPR016164">
    <property type="entry name" value="FAD-linked_Oxase-like_C"/>
</dbReference>
<evidence type="ECO:0000256" key="3">
    <source>
        <dbReference type="SAM" id="MobiDB-lite"/>
    </source>
</evidence>
<evidence type="ECO:0000256" key="2">
    <source>
        <dbReference type="ARBA" id="ARBA00022827"/>
    </source>
</evidence>
<dbReference type="RefSeq" id="WP_344425941.1">
    <property type="nucleotide sequence ID" value="NZ_BAAAQK010000027.1"/>
</dbReference>
<feature type="region of interest" description="Disordered" evidence="3">
    <location>
        <begin position="241"/>
        <end position="280"/>
    </location>
</feature>
<dbReference type="Gene3D" id="3.30.465.10">
    <property type="match status" value="1"/>
</dbReference>
<evidence type="ECO:0000259" key="4">
    <source>
        <dbReference type="PROSITE" id="PS51387"/>
    </source>
</evidence>
<dbReference type="PROSITE" id="PS51387">
    <property type="entry name" value="FAD_PCMH"/>
    <property type="match status" value="1"/>
</dbReference>
<dbReference type="InterPro" id="IPR006094">
    <property type="entry name" value="Oxid_FAD_bind_N"/>
</dbReference>